<keyword evidence="3" id="KW-0731">Sigma factor</keyword>
<dbReference type="RefSeq" id="WP_145667682.1">
    <property type="nucleotide sequence ID" value="NZ_VIWO01000002.1"/>
</dbReference>
<evidence type="ECO:0000259" key="5">
    <source>
        <dbReference type="Pfam" id="PF04542"/>
    </source>
</evidence>
<dbReference type="InterPro" id="IPR013249">
    <property type="entry name" value="RNA_pol_sigma70_r4_t2"/>
</dbReference>
<dbReference type="NCBIfam" id="TIGR02985">
    <property type="entry name" value="Sig70_bacteroi1"/>
    <property type="match status" value="1"/>
</dbReference>
<dbReference type="Proteomes" id="UP000320811">
    <property type="component" value="Unassembled WGS sequence"/>
</dbReference>
<evidence type="ECO:0000256" key="2">
    <source>
        <dbReference type="ARBA" id="ARBA00023015"/>
    </source>
</evidence>
<dbReference type="GO" id="GO:0016987">
    <property type="term" value="F:sigma factor activity"/>
    <property type="evidence" value="ECO:0007669"/>
    <property type="project" value="UniProtKB-KW"/>
</dbReference>
<dbReference type="GO" id="GO:0003677">
    <property type="term" value="F:DNA binding"/>
    <property type="evidence" value="ECO:0007669"/>
    <property type="project" value="InterPro"/>
</dbReference>
<accession>A0A561PXW1</accession>
<evidence type="ECO:0000259" key="6">
    <source>
        <dbReference type="Pfam" id="PF08281"/>
    </source>
</evidence>
<dbReference type="EMBL" id="VIWO01000002">
    <property type="protein sequence ID" value="TWF42950.1"/>
    <property type="molecule type" value="Genomic_DNA"/>
</dbReference>
<dbReference type="InterPro" id="IPR014327">
    <property type="entry name" value="RNA_pol_sigma70_bacteroid"/>
</dbReference>
<dbReference type="Gene3D" id="1.10.10.10">
    <property type="entry name" value="Winged helix-like DNA-binding domain superfamily/Winged helix DNA-binding domain"/>
    <property type="match status" value="1"/>
</dbReference>
<dbReference type="AlphaFoldDB" id="A0A561PXW1"/>
<dbReference type="InterPro" id="IPR013324">
    <property type="entry name" value="RNA_pol_sigma_r3/r4-like"/>
</dbReference>
<feature type="domain" description="RNA polymerase sigma-70 region 2" evidence="5">
    <location>
        <begin position="11"/>
        <end position="76"/>
    </location>
</feature>
<organism evidence="7 8">
    <name type="scientific">Chitinophaga polysaccharea</name>
    <dbReference type="NCBI Taxonomy" id="1293035"/>
    <lineage>
        <taxon>Bacteria</taxon>
        <taxon>Pseudomonadati</taxon>
        <taxon>Bacteroidota</taxon>
        <taxon>Chitinophagia</taxon>
        <taxon>Chitinophagales</taxon>
        <taxon>Chitinophagaceae</taxon>
        <taxon>Chitinophaga</taxon>
    </lineage>
</organism>
<dbReference type="GO" id="GO:0006352">
    <property type="term" value="P:DNA-templated transcription initiation"/>
    <property type="evidence" value="ECO:0007669"/>
    <property type="project" value="InterPro"/>
</dbReference>
<keyword evidence="8" id="KW-1185">Reference proteome</keyword>
<feature type="domain" description="RNA polymerase sigma factor 70 region 4 type 2" evidence="6">
    <location>
        <begin position="108"/>
        <end position="158"/>
    </location>
</feature>
<dbReference type="Pfam" id="PF04542">
    <property type="entry name" value="Sigma70_r2"/>
    <property type="match status" value="1"/>
</dbReference>
<comment type="similarity">
    <text evidence="1">Belongs to the sigma-70 factor family. ECF subfamily.</text>
</comment>
<protein>
    <submittedName>
        <fullName evidence="7">RNA polymerase sigma-70 factor (ECF subfamily)</fullName>
    </submittedName>
</protein>
<dbReference type="InterPro" id="IPR007627">
    <property type="entry name" value="RNA_pol_sigma70_r2"/>
</dbReference>
<evidence type="ECO:0000256" key="4">
    <source>
        <dbReference type="ARBA" id="ARBA00023163"/>
    </source>
</evidence>
<dbReference type="InterPro" id="IPR039425">
    <property type="entry name" value="RNA_pol_sigma-70-like"/>
</dbReference>
<gene>
    <name evidence="7" type="ORF">FHW36_102712</name>
</gene>
<comment type="caution">
    <text evidence="7">The sequence shown here is derived from an EMBL/GenBank/DDBJ whole genome shotgun (WGS) entry which is preliminary data.</text>
</comment>
<dbReference type="SUPFAM" id="SSF88946">
    <property type="entry name" value="Sigma2 domain of RNA polymerase sigma factors"/>
    <property type="match status" value="1"/>
</dbReference>
<dbReference type="PANTHER" id="PTHR43133:SF46">
    <property type="entry name" value="RNA POLYMERASE SIGMA-70 FACTOR ECF SUBFAMILY"/>
    <property type="match status" value="1"/>
</dbReference>
<name>A0A561PXW1_9BACT</name>
<dbReference type="InterPro" id="IPR014284">
    <property type="entry name" value="RNA_pol_sigma-70_dom"/>
</dbReference>
<evidence type="ECO:0000256" key="1">
    <source>
        <dbReference type="ARBA" id="ARBA00010641"/>
    </source>
</evidence>
<keyword evidence="2" id="KW-0805">Transcription regulation</keyword>
<dbReference type="PANTHER" id="PTHR43133">
    <property type="entry name" value="RNA POLYMERASE ECF-TYPE SIGMA FACTO"/>
    <property type="match status" value="1"/>
</dbReference>
<dbReference type="NCBIfam" id="TIGR02937">
    <property type="entry name" value="sigma70-ECF"/>
    <property type="match status" value="1"/>
</dbReference>
<dbReference type="OrthoDB" id="659361at2"/>
<sequence length="191" mass="22272">MTEAQEIFKTLFLENYQQLCNYAFKFLGDRNECEDAVQDVLIRFWELKKDKLGDHALKYYLYTATRNKCISMLRKRMHLQDIDELAPFAADDDPYDGNYPQHCAGKLVERAFEGLPPKCLEIFKLSRLENLSYKQIADKLDISVKTVENQMGKAIKHMRKFAAENPVFLLALIYYVRFHGIDIGVLSEIAF</sequence>
<dbReference type="Pfam" id="PF08281">
    <property type="entry name" value="Sigma70_r4_2"/>
    <property type="match status" value="1"/>
</dbReference>
<keyword evidence="4" id="KW-0804">Transcription</keyword>
<evidence type="ECO:0000313" key="8">
    <source>
        <dbReference type="Proteomes" id="UP000320811"/>
    </source>
</evidence>
<dbReference type="InterPro" id="IPR013325">
    <property type="entry name" value="RNA_pol_sigma_r2"/>
</dbReference>
<dbReference type="CDD" id="cd06171">
    <property type="entry name" value="Sigma70_r4"/>
    <property type="match status" value="1"/>
</dbReference>
<reference evidence="7 8" key="1">
    <citation type="submission" date="2019-06" db="EMBL/GenBank/DDBJ databases">
        <title>Sorghum-associated microbial communities from plants grown in Nebraska, USA.</title>
        <authorList>
            <person name="Schachtman D."/>
        </authorList>
    </citation>
    <scope>NUCLEOTIDE SEQUENCE [LARGE SCALE GENOMIC DNA]</scope>
    <source>
        <strain evidence="7 8">1209</strain>
    </source>
</reference>
<dbReference type="InterPro" id="IPR036388">
    <property type="entry name" value="WH-like_DNA-bd_sf"/>
</dbReference>
<dbReference type="Gene3D" id="1.10.1740.10">
    <property type="match status" value="1"/>
</dbReference>
<proteinExistence type="inferred from homology"/>
<evidence type="ECO:0000256" key="3">
    <source>
        <dbReference type="ARBA" id="ARBA00023082"/>
    </source>
</evidence>
<evidence type="ECO:0000313" key="7">
    <source>
        <dbReference type="EMBL" id="TWF42950.1"/>
    </source>
</evidence>
<dbReference type="SUPFAM" id="SSF88659">
    <property type="entry name" value="Sigma3 and sigma4 domains of RNA polymerase sigma factors"/>
    <property type="match status" value="1"/>
</dbReference>